<dbReference type="EMBL" id="JACJQH010000008">
    <property type="protein sequence ID" value="MBD2195231.1"/>
    <property type="molecule type" value="Genomic_DNA"/>
</dbReference>
<name>A0ABR8A5H5_9CYAN</name>
<protein>
    <recommendedName>
        <fullName evidence="3">Alpha/beta hydrolase</fullName>
    </recommendedName>
</protein>
<comment type="caution">
    <text evidence="1">The sequence shown here is derived from an EMBL/GenBank/DDBJ whole genome shotgun (WGS) entry which is preliminary data.</text>
</comment>
<evidence type="ECO:0008006" key="3">
    <source>
        <dbReference type="Google" id="ProtNLM"/>
    </source>
</evidence>
<proteinExistence type="predicted"/>
<keyword evidence="2" id="KW-1185">Reference proteome</keyword>
<accession>A0ABR8A5H5</accession>
<sequence>MNIIICPGMHERELTESFISGCLNLNSDSLTTNKSVNILVYPQQGVLTISPLHILQFLHNCLGDKLESPVIFISFSAGVVGAMLAAHSWQLLGGKVTAFIAIDGWGVPLWGDFPIHRMSHDYFTHWSSSLLGSGKYNFYAQPAVEHLSIWRSPQTIQGFAVKPTEEFYPKSDRISAAEFIHLLLRQYESK</sequence>
<dbReference type="Proteomes" id="UP000658514">
    <property type="component" value="Unassembled WGS sequence"/>
</dbReference>
<evidence type="ECO:0000313" key="2">
    <source>
        <dbReference type="Proteomes" id="UP000658514"/>
    </source>
</evidence>
<evidence type="ECO:0000313" key="1">
    <source>
        <dbReference type="EMBL" id="MBD2195231.1"/>
    </source>
</evidence>
<dbReference type="RefSeq" id="WP_190539158.1">
    <property type="nucleotide sequence ID" value="NZ_CAWPNO010000117.1"/>
</dbReference>
<reference evidence="1 2" key="1">
    <citation type="journal article" date="2020" name="ISME J.">
        <title>Comparative genomics reveals insights into cyanobacterial evolution and habitat adaptation.</title>
        <authorList>
            <person name="Chen M.Y."/>
            <person name="Teng W.K."/>
            <person name="Zhao L."/>
            <person name="Hu C.X."/>
            <person name="Zhou Y.K."/>
            <person name="Han B.P."/>
            <person name="Song L.R."/>
            <person name="Shu W.S."/>
        </authorList>
    </citation>
    <scope>NUCLEOTIDE SEQUENCE [LARGE SCALE GENOMIC DNA]</scope>
    <source>
        <strain evidence="1 2">FACHB-288</strain>
    </source>
</reference>
<organism evidence="1 2">
    <name type="scientific">Calothrix parietina FACHB-288</name>
    <dbReference type="NCBI Taxonomy" id="2692896"/>
    <lineage>
        <taxon>Bacteria</taxon>
        <taxon>Bacillati</taxon>
        <taxon>Cyanobacteriota</taxon>
        <taxon>Cyanophyceae</taxon>
        <taxon>Nostocales</taxon>
        <taxon>Calotrichaceae</taxon>
        <taxon>Calothrix</taxon>
    </lineage>
</organism>
<gene>
    <name evidence="1" type="ORF">H6G24_06935</name>
</gene>